<sequence length="112" mass="12922">MYNQGEDPTHCAGRLSEETLPLCASSRRESQSAFEPREVVHYRAAPGDVTPMESRAIYSEILRENQRRAWTVDRWRQSALAFALQNRMRSTCSCQVHSKEAWKRKKNVLVPA</sequence>
<proteinExistence type="predicted"/>
<name>A0A0G4HTW1_9ALVE</name>
<protein>
    <submittedName>
        <fullName evidence="1">Uncharacterized protein</fullName>
    </submittedName>
</protein>
<dbReference type="EMBL" id="CDMZ01003829">
    <property type="protein sequence ID" value="CEM47759.1"/>
    <property type="molecule type" value="Genomic_DNA"/>
</dbReference>
<dbReference type="AlphaFoldDB" id="A0A0G4HTW1"/>
<gene>
    <name evidence="1" type="ORF">Cvel_31501</name>
</gene>
<organism evidence="1">
    <name type="scientific">Chromera velia CCMP2878</name>
    <dbReference type="NCBI Taxonomy" id="1169474"/>
    <lineage>
        <taxon>Eukaryota</taxon>
        <taxon>Sar</taxon>
        <taxon>Alveolata</taxon>
        <taxon>Colpodellida</taxon>
        <taxon>Chromeraceae</taxon>
        <taxon>Chromera</taxon>
    </lineage>
</organism>
<dbReference type="VEuPathDB" id="CryptoDB:Cvel_31501"/>
<accession>A0A0G4HTW1</accession>
<evidence type="ECO:0000313" key="1">
    <source>
        <dbReference type="EMBL" id="CEM47759.1"/>
    </source>
</evidence>
<reference evidence="1" key="1">
    <citation type="submission" date="2014-11" db="EMBL/GenBank/DDBJ databases">
        <authorList>
            <person name="Otto D Thomas"/>
            <person name="Naeem Raeece"/>
        </authorList>
    </citation>
    <scope>NUCLEOTIDE SEQUENCE</scope>
</reference>